<evidence type="ECO:0000313" key="2">
    <source>
        <dbReference type="EnsemblMetazoa" id="SMAR015237-PA"/>
    </source>
</evidence>
<feature type="domain" description="DUF5641" evidence="1">
    <location>
        <begin position="16"/>
        <end position="54"/>
    </location>
</feature>
<dbReference type="AlphaFoldDB" id="T1JN08"/>
<evidence type="ECO:0000259" key="1">
    <source>
        <dbReference type="Pfam" id="PF18701"/>
    </source>
</evidence>
<evidence type="ECO:0000313" key="3">
    <source>
        <dbReference type="Proteomes" id="UP000014500"/>
    </source>
</evidence>
<protein>
    <recommendedName>
        <fullName evidence="1">DUF5641 domain-containing protein</fullName>
    </recommendedName>
</protein>
<accession>T1JN08</accession>
<dbReference type="Pfam" id="PF18701">
    <property type="entry name" value="DUF5641"/>
    <property type="match status" value="1"/>
</dbReference>
<keyword evidence="3" id="KW-1185">Reference proteome</keyword>
<proteinExistence type="predicted"/>
<organism evidence="2 3">
    <name type="scientific">Strigamia maritima</name>
    <name type="common">European centipede</name>
    <name type="synonym">Geophilus maritimus</name>
    <dbReference type="NCBI Taxonomy" id="126957"/>
    <lineage>
        <taxon>Eukaryota</taxon>
        <taxon>Metazoa</taxon>
        <taxon>Ecdysozoa</taxon>
        <taxon>Arthropoda</taxon>
        <taxon>Myriapoda</taxon>
        <taxon>Chilopoda</taxon>
        <taxon>Pleurostigmophora</taxon>
        <taxon>Geophilomorpha</taxon>
        <taxon>Linotaeniidae</taxon>
        <taxon>Strigamia</taxon>
    </lineage>
</organism>
<reference evidence="2" key="2">
    <citation type="submission" date="2015-02" db="UniProtKB">
        <authorList>
            <consortium name="EnsemblMetazoa"/>
        </authorList>
    </citation>
    <scope>IDENTIFICATION</scope>
</reference>
<name>T1JN08_STRMM</name>
<reference evidence="3" key="1">
    <citation type="submission" date="2011-05" db="EMBL/GenBank/DDBJ databases">
        <authorList>
            <person name="Richards S.R."/>
            <person name="Qu J."/>
            <person name="Jiang H."/>
            <person name="Jhangiani S.N."/>
            <person name="Agravi P."/>
            <person name="Goodspeed R."/>
            <person name="Gross S."/>
            <person name="Mandapat C."/>
            <person name="Jackson L."/>
            <person name="Mathew T."/>
            <person name="Pu L."/>
            <person name="Thornton R."/>
            <person name="Saada N."/>
            <person name="Wilczek-Boney K.B."/>
            <person name="Lee S."/>
            <person name="Kovar C."/>
            <person name="Wu Y."/>
            <person name="Scherer S.E."/>
            <person name="Worley K.C."/>
            <person name="Muzny D.M."/>
            <person name="Gibbs R."/>
        </authorList>
    </citation>
    <scope>NUCLEOTIDE SEQUENCE</scope>
    <source>
        <strain evidence="3">Brora</strain>
    </source>
</reference>
<sequence>MWYWSKSKAELDSNGRRGRITEVRVGKDGKVRSCELITSNGTKLRRPIQRLVHLEIQSDRGTGEVSLGLEKPGPLELQFKYRKSTKSDDRLDEN</sequence>
<dbReference type="InterPro" id="IPR040676">
    <property type="entry name" value="DUF5641"/>
</dbReference>
<dbReference type="EnsemblMetazoa" id="SMAR015237-RA">
    <property type="protein sequence ID" value="SMAR015237-PA"/>
    <property type="gene ID" value="SMAR015237"/>
</dbReference>
<dbReference type="EMBL" id="JH430530">
    <property type="status" value="NOT_ANNOTATED_CDS"/>
    <property type="molecule type" value="Genomic_DNA"/>
</dbReference>
<dbReference type="HOGENOM" id="CLU_2388984_0_0_1"/>
<dbReference type="Proteomes" id="UP000014500">
    <property type="component" value="Unassembled WGS sequence"/>
</dbReference>